<name>A0ABR5V8A0_9CORY</name>
<proteinExistence type="predicted"/>
<feature type="region of interest" description="Disordered" evidence="1">
    <location>
        <begin position="1"/>
        <end position="47"/>
    </location>
</feature>
<accession>A0ABR5V8A0</accession>
<evidence type="ECO:0000313" key="3">
    <source>
        <dbReference type="Proteomes" id="UP000070339"/>
    </source>
</evidence>
<keyword evidence="3" id="KW-1185">Reference proteome</keyword>
<organism evidence="2 3">
    <name type="scientific">Corynebacterium simulans</name>
    <dbReference type="NCBI Taxonomy" id="146827"/>
    <lineage>
        <taxon>Bacteria</taxon>
        <taxon>Bacillati</taxon>
        <taxon>Actinomycetota</taxon>
        <taxon>Actinomycetes</taxon>
        <taxon>Mycobacteriales</taxon>
        <taxon>Corynebacteriaceae</taxon>
        <taxon>Corynebacterium</taxon>
    </lineage>
</organism>
<comment type="caution">
    <text evidence="2">The sequence shown here is derived from an EMBL/GenBank/DDBJ whole genome shotgun (WGS) entry which is preliminary data.</text>
</comment>
<evidence type="ECO:0000313" key="2">
    <source>
        <dbReference type="EMBL" id="KXU17671.1"/>
    </source>
</evidence>
<evidence type="ECO:0000256" key="1">
    <source>
        <dbReference type="SAM" id="MobiDB-lite"/>
    </source>
</evidence>
<protein>
    <submittedName>
        <fullName evidence="2">Uncharacterized protein</fullName>
    </submittedName>
</protein>
<dbReference type="Proteomes" id="UP000070339">
    <property type="component" value="Unassembled WGS sequence"/>
</dbReference>
<sequence length="47" mass="4979">MLGGGLRLAKALGDTHSAGEPTKQSAAPNCGKVNRIVNEFETTPRRQ</sequence>
<reference evidence="2 3" key="1">
    <citation type="journal article" date="2016" name="Int. J. Syst. Evol. Microbiol.">
        <title>Resolving the Complexity of Human Skin Metagenomes Using Single-Molecule Sequencing.</title>
        <authorList>
            <consortium name="NISC Comparative Sequencing Program"/>
            <person name="Tsai Y.C."/>
            <person name="Conlan S."/>
            <person name="Deming C."/>
            <person name="Segre J.A."/>
            <person name="Kong H.H."/>
            <person name="Korlach J."/>
            <person name="Oh J."/>
        </authorList>
    </citation>
    <scope>NUCLEOTIDE SEQUENCE [LARGE SCALE GENOMIC DNA]</scope>
    <source>
        <strain evidence="2 3">1B08</strain>
    </source>
</reference>
<dbReference type="EMBL" id="LTEB01000030">
    <property type="protein sequence ID" value="KXU17671.1"/>
    <property type="molecule type" value="Genomic_DNA"/>
</dbReference>
<gene>
    <name evidence="2" type="ORF">WM41_1707</name>
</gene>